<evidence type="ECO:0000256" key="2">
    <source>
        <dbReference type="ARBA" id="ARBA00023125"/>
    </source>
</evidence>
<reference evidence="5 6" key="1">
    <citation type="submission" date="2020-08" db="EMBL/GenBank/DDBJ databases">
        <title>A Genomic Blueprint of the Chicken Gut Microbiome.</title>
        <authorList>
            <person name="Gilroy R."/>
            <person name="Ravi A."/>
            <person name="Getino M."/>
            <person name="Pursley I."/>
            <person name="Horton D.L."/>
            <person name="Alikhan N.-F."/>
            <person name="Baker D."/>
            <person name="Gharbi K."/>
            <person name="Hall N."/>
            <person name="Watson M."/>
            <person name="Adriaenssens E.M."/>
            <person name="Foster-Nyarko E."/>
            <person name="Jarju S."/>
            <person name="Secka A."/>
            <person name="Antonio M."/>
            <person name="Oren A."/>
            <person name="Chaudhuri R."/>
            <person name="La Ragione R.M."/>
            <person name="Hildebrand F."/>
            <person name="Pallen M.J."/>
        </authorList>
    </citation>
    <scope>NUCLEOTIDE SEQUENCE [LARGE SCALE GENOMIC DNA]</scope>
    <source>
        <strain evidence="5 6">Sa2CUA8</strain>
    </source>
</reference>
<dbReference type="InterPro" id="IPR013196">
    <property type="entry name" value="HTH_11"/>
</dbReference>
<keyword evidence="2" id="KW-0238">DNA-binding</keyword>
<dbReference type="PROSITE" id="PS52050">
    <property type="entry name" value="WYL"/>
    <property type="match status" value="1"/>
</dbReference>
<dbReference type="PROSITE" id="PS00894">
    <property type="entry name" value="HTH_DEOR_1"/>
    <property type="match status" value="1"/>
</dbReference>
<dbReference type="Gene3D" id="1.10.10.10">
    <property type="entry name" value="Winged helix-like DNA-binding domain superfamily/Winged helix DNA-binding domain"/>
    <property type="match status" value="1"/>
</dbReference>
<dbReference type="SUPFAM" id="SSF46785">
    <property type="entry name" value="Winged helix' DNA-binding domain"/>
    <property type="match status" value="1"/>
</dbReference>
<dbReference type="PANTHER" id="PTHR34580">
    <property type="match status" value="1"/>
</dbReference>
<name>A0ABR8UY51_9CELL</name>
<dbReference type="Pfam" id="PF13280">
    <property type="entry name" value="WYL"/>
    <property type="match status" value="1"/>
</dbReference>
<evidence type="ECO:0000259" key="4">
    <source>
        <dbReference type="PROSITE" id="PS51000"/>
    </source>
</evidence>
<dbReference type="InterPro" id="IPR051534">
    <property type="entry name" value="CBASS_pafABC_assoc_protein"/>
</dbReference>
<dbReference type="PROSITE" id="PS51000">
    <property type="entry name" value="HTH_DEOR_2"/>
    <property type="match status" value="1"/>
</dbReference>
<dbReference type="Pfam" id="PF08279">
    <property type="entry name" value="HTH_11"/>
    <property type="match status" value="1"/>
</dbReference>
<protein>
    <submittedName>
        <fullName evidence="5">WYL domain-containing protein</fullName>
    </submittedName>
</protein>
<dbReference type="RefSeq" id="WP_191789214.1">
    <property type="nucleotide sequence ID" value="NZ_JACSQE010000002.1"/>
</dbReference>
<organism evidence="5 6">
    <name type="scientific">Oerskovia gallyi</name>
    <dbReference type="NCBI Taxonomy" id="2762226"/>
    <lineage>
        <taxon>Bacteria</taxon>
        <taxon>Bacillati</taxon>
        <taxon>Actinomycetota</taxon>
        <taxon>Actinomycetes</taxon>
        <taxon>Micrococcales</taxon>
        <taxon>Cellulomonadaceae</taxon>
        <taxon>Oerskovia</taxon>
    </lineage>
</organism>
<evidence type="ECO:0000313" key="5">
    <source>
        <dbReference type="EMBL" id="MBD7997467.1"/>
    </source>
</evidence>
<evidence type="ECO:0000256" key="3">
    <source>
        <dbReference type="ARBA" id="ARBA00023163"/>
    </source>
</evidence>
<dbReference type="PIRSF" id="PIRSF016838">
    <property type="entry name" value="PafC"/>
    <property type="match status" value="1"/>
</dbReference>
<dbReference type="Proteomes" id="UP000633601">
    <property type="component" value="Unassembled WGS sequence"/>
</dbReference>
<keyword evidence="6" id="KW-1185">Reference proteome</keyword>
<dbReference type="Pfam" id="PF25583">
    <property type="entry name" value="WCX"/>
    <property type="match status" value="1"/>
</dbReference>
<dbReference type="InterPro" id="IPR036388">
    <property type="entry name" value="WH-like_DNA-bd_sf"/>
</dbReference>
<dbReference type="InterPro" id="IPR036390">
    <property type="entry name" value="WH_DNA-bd_sf"/>
</dbReference>
<sequence>MSQPAGTAPRLLALLSLLQARRDWPGPVLAERLGVSLRTVRRDVDRLRDMGYEIRAGRGSVGGYRLDAGAELPPLLLDDDQVTAIAVALQAVPLAAAGVEDAAGRALSTIRRVMPTRLRTRVDAVQFTTLADDASVREVATDDLALLSTAIRTREVVRFDYLGSTRTPQEHPRPPRQAEPHHLVAARGRWYLVAWDLGAAEWRIFRVDRMVPRAHTGPRFTPRTVPGEDVQQFVAARFKGGPSNDWPCRGKVVVDLPARAVAPFVDDGVVEDLGAERCGVEVGSWSWTALAALLGRFGADVHVVEPPELRAAFGELAERFARTATSGDPGR</sequence>
<dbReference type="PANTHER" id="PTHR34580:SF3">
    <property type="entry name" value="PROTEIN PAFB"/>
    <property type="match status" value="1"/>
</dbReference>
<evidence type="ECO:0000256" key="1">
    <source>
        <dbReference type="ARBA" id="ARBA00023015"/>
    </source>
</evidence>
<proteinExistence type="predicted"/>
<keyword evidence="3" id="KW-0804">Transcription</keyword>
<feature type="domain" description="HTH deoR-type" evidence="4">
    <location>
        <begin position="7"/>
        <end position="62"/>
    </location>
</feature>
<dbReference type="InterPro" id="IPR001034">
    <property type="entry name" value="DeoR_HTH"/>
</dbReference>
<dbReference type="InterPro" id="IPR028349">
    <property type="entry name" value="PafC-like"/>
</dbReference>
<gene>
    <name evidence="5" type="ORF">H9640_02720</name>
</gene>
<dbReference type="EMBL" id="JACSQE010000002">
    <property type="protein sequence ID" value="MBD7997467.1"/>
    <property type="molecule type" value="Genomic_DNA"/>
</dbReference>
<evidence type="ECO:0000313" key="6">
    <source>
        <dbReference type="Proteomes" id="UP000633601"/>
    </source>
</evidence>
<comment type="caution">
    <text evidence="5">The sequence shown here is derived from an EMBL/GenBank/DDBJ whole genome shotgun (WGS) entry which is preliminary data.</text>
</comment>
<dbReference type="InterPro" id="IPR026881">
    <property type="entry name" value="WYL_dom"/>
</dbReference>
<dbReference type="InterPro" id="IPR057727">
    <property type="entry name" value="WCX_dom"/>
</dbReference>
<accession>A0ABR8UY51</accession>
<dbReference type="InterPro" id="IPR018356">
    <property type="entry name" value="Tscrpt_reg_HTH_DeoR_CS"/>
</dbReference>
<keyword evidence="1" id="KW-0805">Transcription regulation</keyword>